<dbReference type="Gene3D" id="1.20.1720.10">
    <property type="entry name" value="Multidrug resistance protein D"/>
    <property type="match status" value="1"/>
</dbReference>
<keyword evidence="10" id="KW-1185">Reference proteome</keyword>
<evidence type="ECO:0000256" key="1">
    <source>
        <dbReference type="ARBA" id="ARBA00004429"/>
    </source>
</evidence>
<dbReference type="Gene3D" id="1.20.1250.20">
    <property type="entry name" value="MFS general substrate transporter like domains"/>
    <property type="match status" value="1"/>
</dbReference>
<feature type="transmembrane region" description="Helical" evidence="7">
    <location>
        <begin position="234"/>
        <end position="252"/>
    </location>
</feature>
<evidence type="ECO:0000313" key="9">
    <source>
        <dbReference type="EMBL" id="GAA4764941.1"/>
    </source>
</evidence>
<dbReference type="PANTHER" id="PTHR23501:SF191">
    <property type="entry name" value="VACUOLAR BASIC AMINO ACID TRANSPORTER 4"/>
    <property type="match status" value="1"/>
</dbReference>
<feature type="transmembrane region" description="Helical" evidence="7">
    <location>
        <begin position="331"/>
        <end position="351"/>
    </location>
</feature>
<keyword evidence="3 7" id="KW-0812">Transmembrane</keyword>
<evidence type="ECO:0000256" key="4">
    <source>
        <dbReference type="ARBA" id="ARBA00022989"/>
    </source>
</evidence>
<organism evidence="9 10">
    <name type="scientific">Streptomyces sanyensis</name>
    <dbReference type="NCBI Taxonomy" id="568869"/>
    <lineage>
        <taxon>Bacteria</taxon>
        <taxon>Bacillati</taxon>
        <taxon>Actinomycetota</taxon>
        <taxon>Actinomycetes</taxon>
        <taxon>Kitasatosporales</taxon>
        <taxon>Streptomycetaceae</taxon>
        <taxon>Streptomyces</taxon>
    </lineage>
</organism>
<feature type="region of interest" description="Disordered" evidence="6">
    <location>
        <begin position="22"/>
        <end position="57"/>
    </location>
</feature>
<feature type="transmembrane region" description="Helical" evidence="7">
    <location>
        <begin position="205"/>
        <end position="222"/>
    </location>
</feature>
<dbReference type="EMBL" id="BAABJV010000001">
    <property type="protein sequence ID" value="GAA4764941.1"/>
    <property type="molecule type" value="Genomic_DNA"/>
</dbReference>
<name>A0ABP8ZSU6_9ACTN</name>
<feature type="transmembrane region" description="Helical" evidence="7">
    <location>
        <begin position="363"/>
        <end position="381"/>
    </location>
</feature>
<evidence type="ECO:0000256" key="3">
    <source>
        <dbReference type="ARBA" id="ARBA00022692"/>
    </source>
</evidence>
<evidence type="ECO:0000259" key="8">
    <source>
        <dbReference type="PROSITE" id="PS50850"/>
    </source>
</evidence>
<gene>
    <name evidence="9" type="ORF">GCM10023329_08650</name>
</gene>
<feature type="transmembrane region" description="Helical" evidence="7">
    <location>
        <begin position="126"/>
        <end position="149"/>
    </location>
</feature>
<proteinExistence type="predicted"/>
<feature type="transmembrane region" description="Helical" evidence="7">
    <location>
        <begin position="387"/>
        <end position="408"/>
    </location>
</feature>
<dbReference type="InterPro" id="IPR020846">
    <property type="entry name" value="MFS_dom"/>
</dbReference>
<feature type="transmembrane region" description="Helical" evidence="7">
    <location>
        <begin position="63"/>
        <end position="81"/>
    </location>
</feature>
<keyword evidence="5 7" id="KW-0472">Membrane</keyword>
<feature type="transmembrane region" description="Helical" evidence="7">
    <location>
        <begin position="258"/>
        <end position="276"/>
    </location>
</feature>
<sequence length="445" mass="43679">MTLKDSGVYLNVEILKVERMGLPSASPSFGGPMSDRRLSPPTPAPPSGTGPPAPPRPPVPAPWLALLATPVALGGNAPVLILERLGGSLGVPAASATWLVTVFAWAMTVGTPLFTGLIRHQGPRRGLAAGAAAVGCGTALVVLAPSLPVLLGGRALQGAGGAGLAAVAMNLAGSPRRTGVLTAGFGICAACGPLLGARLTWAGSWRAALALSALSLLAVAAVRRRLPPRHPSAGAASFDAAGAVLVAALATALCLLPIVPSAAAAAALATAVCLALHVRRQPDGFVPAALLASRAFVGSALAACAVSTSYFAQLYSLPRLLEQRTGWSPDAVGTGQLTAMLTGSALAWLLAAGSGRMGTRRAMAVLAVLAVLAPLTAALAASAPLLLLSAAAAILAATGGNALLSVSAAGDASAGHRPAAIGLCVLCYQLGGALGPALATLLVLG</sequence>
<comment type="caution">
    <text evidence="9">The sequence shown here is derived from an EMBL/GenBank/DDBJ whole genome shotgun (WGS) entry which is preliminary data.</text>
</comment>
<dbReference type="InterPro" id="IPR011701">
    <property type="entry name" value="MFS"/>
</dbReference>
<dbReference type="InterPro" id="IPR036259">
    <property type="entry name" value="MFS_trans_sf"/>
</dbReference>
<feature type="transmembrane region" description="Helical" evidence="7">
    <location>
        <begin position="93"/>
        <end position="114"/>
    </location>
</feature>
<comment type="subcellular location">
    <subcellularLocation>
        <location evidence="1">Cell inner membrane</location>
        <topology evidence="1">Multi-pass membrane protein</topology>
    </subcellularLocation>
</comment>
<dbReference type="PANTHER" id="PTHR23501">
    <property type="entry name" value="MAJOR FACILITATOR SUPERFAMILY"/>
    <property type="match status" value="1"/>
</dbReference>
<evidence type="ECO:0000256" key="2">
    <source>
        <dbReference type="ARBA" id="ARBA00022448"/>
    </source>
</evidence>
<evidence type="ECO:0000313" key="10">
    <source>
        <dbReference type="Proteomes" id="UP001501147"/>
    </source>
</evidence>
<accession>A0ABP8ZSU6</accession>
<dbReference type="Pfam" id="PF07690">
    <property type="entry name" value="MFS_1"/>
    <property type="match status" value="1"/>
</dbReference>
<feature type="domain" description="Major facilitator superfamily (MFS) profile" evidence="8">
    <location>
        <begin position="58"/>
        <end position="445"/>
    </location>
</feature>
<reference evidence="10" key="1">
    <citation type="journal article" date="2019" name="Int. J. Syst. Evol. Microbiol.">
        <title>The Global Catalogue of Microorganisms (GCM) 10K type strain sequencing project: providing services to taxonomists for standard genome sequencing and annotation.</title>
        <authorList>
            <consortium name="The Broad Institute Genomics Platform"/>
            <consortium name="The Broad Institute Genome Sequencing Center for Infectious Disease"/>
            <person name="Wu L."/>
            <person name="Ma J."/>
        </authorList>
    </citation>
    <scope>NUCLEOTIDE SEQUENCE [LARGE SCALE GENOMIC DNA]</scope>
    <source>
        <strain evidence="10">JCM 18324</strain>
    </source>
</reference>
<dbReference type="Proteomes" id="UP001501147">
    <property type="component" value="Unassembled WGS sequence"/>
</dbReference>
<feature type="transmembrane region" description="Helical" evidence="7">
    <location>
        <begin position="288"/>
        <end position="311"/>
    </location>
</feature>
<dbReference type="PROSITE" id="PS50850">
    <property type="entry name" value="MFS"/>
    <property type="match status" value="1"/>
</dbReference>
<dbReference type="SUPFAM" id="SSF103473">
    <property type="entry name" value="MFS general substrate transporter"/>
    <property type="match status" value="1"/>
</dbReference>
<evidence type="ECO:0000256" key="5">
    <source>
        <dbReference type="ARBA" id="ARBA00023136"/>
    </source>
</evidence>
<feature type="compositionally biased region" description="Pro residues" evidence="6">
    <location>
        <begin position="40"/>
        <end position="57"/>
    </location>
</feature>
<keyword evidence="4 7" id="KW-1133">Transmembrane helix</keyword>
<protein>
    <recommendedName>
        <fullName evidence="8">Major facilitator superfamily (MFS) profile domain-containing protein</fullName>
    </recommendedName>
</protein>
<feature type="transmembrane region" description="Helical" evidence="7">
    <location>
        <begin position="420"/>
        <end position="444"/>
    </location>
</feature>
<feature type="transmembrane region" description="Helical" evidence="7">
    <location>
        <begin position="180"/>
        <end position="199"/>
    </location>
</feature>
<evidence type="ECO:0000256" key="6">
    <source>
        <dbReference type="SAM" id="MobiDB-lite"/>
    </source>
</evidence>
<keyword evidence="2" id="KW-0813">Transport</keyword>
<evidence type="ECO:0000256" key="7">
    <source>
        <dbReference type="SAM" id="Phobius"/>
    </source>
</evidence>